<evidence type="ECO:0000256" key="2">
    <source>
        <dbReference type="PIRSR" id="PIRSR613078-2"/>
    </source>
</evidence>
<dbReference type="Pfam" id="PF00300">
    <property type="entry name" value="His_Phos_1"/>
    <property type="match status" value="1"/>
</dbReference>
<dbReference type="InterPro" id="IPR050275">
    <property type="entry name" value="PGM_Phosphatase"/>
</dbReference>
<accession>A0A1E4TUQ2</accession>
<organism evidence="3 4">
    <name type="scientific">Pachysolen tannophilus NRRL Y-2460</name>
    <dbReference type="NCBI Taxonomy" id="669874"/>
    <lineage>
        <taxon>Eukaryota</taxon>
        <taxon>Fungi</taxon>
        <taxon>Dikarya</taxon>
        <taxon>Ascomycota</taxon>
        <taxon>Saccharomycotina</taxon>
        <taxon>Pichiomycetes</taxon>
        <taxon>Pachysolenaceae</taxon>
        <taxon>Pachysolen</taxon>
    </lineage>
</organism>
<dbReference type="EMBL" id="KV454014">
    <property type="protein sequence ID" value="ODV95457.1"/>
    <property type="molecule type" value="Genomic_DNA"/>
</dbReference>
<evidence type="ECO:0000313" key="3">
    <source>
        <dbReference type="EMBL" id="ODV95457.1"/>
    </source>
</evidence>
<feature type="active site" description="Tele-phosphohistidine intermediate" evidence="1">
    <location>
        <position position="14"/>
    </location>
</feature>
<gene>
    <name evidence="3" type="ORF">PACTADRAFT_42517</name>
</gene>
<dbReference type="FunFam" id="3.40.50.1240:FF:000022">
    <property type="entry name" value="Phosphoglycerate mutase family protein"/>
    <property type="match status" value="1"/>
</dbReference>
<dbReference type="SUPFAM" id="SSF53254">
    <property type="entry name" value="Phosphoglycerate mutase-like"/>
    <property type="match status" value="1"/>
</dbReference>
<dbReference type="OrthoDB" id="4818801at2759"/>
<dbReference type="InterPro" id="IPR029033">
    <property type="entry name" value="His_PPase_superfam"/>
</dbReference>
<dbReference type="CDD" id="cd07067">
    <property type="entry name" value="HP_PGM_like"/>
    <property type="match status" value="1"/>
</dbReference>
<reference evidence="4" key="1">
    <citation type="submission" date="2016-05" db="EMBL/GenBank/DDBJ databases">
        <title>Comparative genomics of biotechnologically important yeasts.</title>
        <authorList>
            <consortium name="DOE Joint Genome Institute"/>
            <person name="Riley R."/>
            <person name="Haridas S."/>
            <person name="Wolfe K.H."/>
            <person name="Lopes M.R."/>
            <person name="Hittinger C.T."/>
            <person name="Goker M."/>
            <person name="Salamov A."/>
            <person name="Wisecaver J."/>
            <person name="Long T.M."/>
            <person name="Aerts A.L."/>
            <person name="Barry K."/>
            <person name="Choi C."/>
            <person name="Clum A."/>
            <person name="Coughlan A.Y."/>
            <person name="Deshpande S."/>
            <person name="Douglass A.P."/>
            <person name="Hanson S.J."/>
            <person name="Klenk H.-P."/>
            <person name="Labutti K."/>
            <person name="Lapidus A."/>
            <person name="Lindquist E."/>
            <person name="Lipzen A."/>
            <person name="Meier-Kolthoff J.P."/>
            <person name="Ohm R.A."/>
            <person name="Otillar R.P."/>
            <person name="Pangilinan J."/>
            <person name="Peng Y."/>
            <person name="Rokas A."/>
            <person name="Rosa C.A."/>
            <person name="Scheuner C."/>
            <person name="Sibirny A.A."/>
            <person name="Slot J.C."/>
            <person name="Stielow J.B."/>
            <person name="Sun H."/>
            <person name="Kurtzman C.P."/>
            <person name="Blackwell M."/>
            <person name="Grigoriev I.V."/>
            <person name="Jeffries T.W."/>
        </authorList>
    </citation>
    <scope>NUCLEOTIDE SEQUENCE [LARGE SCALE GENOMIC DNA]</scope>
    <source>
        <strain evidence="4">NRRL Y-2460</strain>
    </source>
</reference>
<protein>
    <recommendedName>
        <fullName evidence="5">Sedoheptulose 1,7-bisphosphatase</fullName>
    </recommendedName>
</protein>
<proteinExistence type="predicted"/>
<evidence type="ECO:0000256" key="1">
    <source>
        <dbReference type="PIRSR" id="PIRSR613078-1"/>
    </source>
</evidence>
<dbReference type="InterPro" id="IPR013078">
    <property type="entry name" value="His_Pase_superF_clade-1"/>
</dbReference>
<dbReference type="AlphaFoldDB" id="A0A1E4TUQ2"/>
<keyword evidence="4" id="KW-1185">Reference proteome</keyword>
<dbReference type="PANTHER" id="PTHR48100">
    <property type="entry name" value="BROAD-SPECIFICITY PHOSPHATASE YOR283W-RELATED"/>
    <property type="match status" value="1"/>
</dbReference>
<dbReference type="GO" id="GO:0046390">
    <property type="term" value="P:ribose phosphate biosynthetic process"/>
    <property type="evidence" value="ECO:0007669"/>
    <property type="project" value="EnsemblFungi"/>
</dbReference>
<dbReference type="SMART" id="SM00855">
    <property type="entry name" value="PGAM"/>
    <property type="match status" value="1"/>
</dbReference>
<dbReference type="PIRSF" id="PIRSF000709">
    <property type="entry name" value="6PFK_2-Ptase"/>
    <property type="match status" value="1"/>
</dbReference>
<dbReference type="GO" id="GO:0050278">
    <property type="term" value="F:sedoheptulose-bisphosphatase activity"/>
    <property type="evidence" value="ECO:0007669"/>
    <property type="project" value="EnsemblFungi"/>
</dbReference>
<dbReference type="Proteomes" id="UP000094236">
    <property type="component" value="Unassembled WGS sequence"/>
</dbReference>
<evidence type="ECO:0000313" key="4">
    <source>
        <dbReference type="Proteomes" id="UP000094236"/>
    </source>
</evidence>
<name>A0A1E4TUQ2_PACTA</name>
<feature type="active site" description="Proton donor/acceptor" evidence="1">
    <location>
        <position position="102"/>
    </location>
</feature>
<dbReference type="Gene3D" id="3.40.50.1240">
    <property type="entry name" value="Phosphoglycerate mutase-like"/>
    <property type="match status" value="1"/>
</dbReference>
<feature type="binding site" evidence="2">
    <location>
        <position position="72"/>
    </location>
    <ligand>
        <name>substrate</name>
    </ligand>
</feature>
<feature type="binding site" evidence="2">
    <location>
        <begin position="102"/>
        <end position="105"/>
    </location>
    <ligand>
        <name>substrate</name>
    </ligand>
</feature>
<sequence>MTKAPVPRVIFVRHGQTEWSKSGQYTSVTDLPLTPFGVKQMSATGEVLIGDSNVNLIKPSSIKYIFTSPRLRAKTTAQLLTAGISEQVKNEIKFSIDERIREWDYGNYEGLTTAQIKQSRASRGLNSDNWSIWEYGCEGGEDYSKVTQRLDEFIKEIVKIQKKALENEEICDILIVAHGHILRCLAARWIGLPLNKNPQFMLDAGGVGVLSYQHRNINEQALFLPGAFVVPIEEEGGDL</sequence>
<dbReference type="PANTHER" id="PTHR48100:SF15">
    <property type="entry name" value="SEDOHEPTULOSE 1,7-BISPHOSPHATASE"/>
    <property type="match status" value="1"/>
</dbReference>
<dbReference type="STRING" id="669874.A0A1E4TUQ2"/>
<evidence type="ECO:0008006" key="5">
    <source>
        <dbReference type="Google" id="ProtNLM"/>
    </source>
</evidence>